<accession>A0AAV9DVA2</accession>
<protein>
    <submittedName>
        <fullName evidence="2">Uncharacterized protein</fullName>
    </submittedName>
</protein>
<organism evidence="2 3">
    <name type="scientific">Acorus calamus</name>
    <name type="common">Sweet flag</name>
    <dbReference type="NCBI Taxonomy" id="4465"/>
    <lineage>
        <taxon>Eukaryota</taxon>
        <taxon>Viridiplantae</taxon>
        <taxon>Streptophyta</taxon>
        <taxon>Embryophyta</taxon>
        <taxon>Tracheophyta</taxon>
        <taxon>Spermatophyta</taxon>
        <taxon>Magnoliopsida</taxon>
        <taxon>Liliopsida</taxon>
        <taxon>Acoraceae</taxon>
        <taxon>Acorus</taxon>
    </lineage>
</organism>
<reference evidence="2" key="1">
    <citation type="journal article" date="2023" name="Nat. Commun.">
        <title>Diploid and tetraploid genomes of Acorus and the evolution of monocots.</title>
        <authorList>
            <person name="Ma L."/>
            <person name="Liu K.W."/>
            <person name="Li Z."/>
            <person name="Hsiao Y.Y."/>
            <person name="Qi Y."/>
            <person name="Fu T."/>
            <person name="Tang G.D."/>
            <person name="Zhang D."/>
            <person name="Sun W.H."/>
            <person name="Liu D.K."/>
            <person name="Li Y."/>
            <person name="Chen G.Z."/>
            <person name="Liu X.D."/>
            <person name="Liao X.Y."/>
            <person name="Jiang Y.T."/>
            <person name="Yu X."/>
            <person name="Hao Y."/>
            <person name="Huang J."/>
            <person name="Zhao X.W."/>
            <person name="Ke S."/>
            <person name="Chen Y.Y."/>
            <person name="Wu W.L."/>
            <person name="Hsu J.L."/>
            <person name="Lin Y.F."/>
            <person name="Huang M.D."/>
            <person name="Li C.Y."/>
            <person name="Huang L."/>
            <person name="Wang Z.W."/>
            <person name="Zhao X."/>
            <person name="Zhong W.Y."/>
            <person name="Peng D.H."/>
            <person name="Ahmad S."/>
            <person name="Lan S."/>
            <person name="Zhang J.S."/>
            <person name="Tsai W.C."/>
            <person name="Van de Peer Y."/>
            <person name="Liu Z.J."/>
        </authorList>
    </citation>
    <scope>NUCLEOTIDE SEQUENCE</scope>
    <source>
        <strain evidence="2">CP</strain>
    </source>
</reference>
<feature type="compositionally biased region" description="Low complexity" evidence="1">
    <location>
        <begin position="8"/>
        <end position="19"/>
    </location>
</feature>
<evidence type="ECO:0000256" key="1">
    <source>
        <dbReference type="SAM" id="MobiDB-lite"/>
    </source>
</evidence>
<dbReference type="Proteomes" id="UP001180020">
    <property type="component" value="Unassembled WGS sequence"/>
</dbReference>
<keyword evidence="3" id="KW-1185">Reference proteome</keyword>
<sequence>MEEEMLISSAETHSSEASSLIPDDTPPRKPRPFSAPASETAYGLRENPKKTRRALASLGDVP</sequence>
<dbReference type="EMBL" id="JAUJYO010000011">
    <property type="protein sequence ID" value="KAK1304831.1"/>
    <property type="molecule type" value="Genomic_DNA"/>
</dbReference>
<name>A0AAV9DVA2_ACOCL</name>
<comment type="caution">
    <text evidence="2">The sequence shown here is derived from an EMBL/GenBank/DDBJ whole genome shotgun (WGS) entry which is preliminary data.</text>
</comment>
<evidence type="ECO:0000313" key="3">
    <source>
        <dbReference type="Proteomes" id="UP001180020"/>
    </source>
</evidence>
<evidence type="ECO:0000313" key="2">
    <source>
        <dbReference type="EMBL" id="KAK1304831.1"/>
    </source>
</evidence>
<gene>
    <name evidence="2" type="ORF">QJS10_CPB11g02007</name>
</gene>
<feature type="region of interest" description="Disordered" evidence="1">
    <location>
        <begin position="1"/>
        <end position="62"/>
    </location>
</feature>
<dbReference type="AlphaFoldDB" id="A0AAV9DVA2"/>
<reference evidence="2" key="2">
    <citation type="submission" date="2023-06" db="EMBL/GenBank/DDBJ databases">
        <authorList>
            <person name="Ma L."/>
            <person name="Liu K.-W."/>
            <person name="Li Z."/>
            <person name="Hsiao Y.-Y."/>
            <person name="Qi Y."/>
            <person name="Fu T."/>
            <person name="Tang G."/>
            <person name="Zhang D."/>
            <person name="Sun W.-H."/>
            <person name="Liu D.-K."/>
            <person name="Li Y."/>
            <person name="Chen G.-Z."/>
            <person name="Liu X.-D."/>
            <person name="Liao X.-Y."/>
            <person name="Jiang Y.-T."/>
            <person name="Yu X."/>
            <person name="Hao Y."/>
            <person name="Huang J."/>
            <person name="Zhao X.-W."/>
            <person name="Ke S."/>
            <person name="Chen Y.-Y."/>
            <person name="Wu W.-L."/>
            <person name="Hsu J.-L."/>
            <person name="Lin Y.-F."/>
            <person name="Huang M.-D."/>
            <person name="Li C.-Y."/>
            <person name="Huang L."/>
            <person name="Wang Z.-W."/>
            <person name="Zhao X."/>
            <person name="Zhong W.-Y."/>
            <person name="Peng D.-H."/>
            <person name="Ahmad S."/>
            <person name="Lan S."/>
            <person name="Zhang J.-S."/>
            <person name="Tsai W.-C."/>
            <person name="Van De Peer Y."/>
            <person name="Liu Z.-J."/>
        </authorList>
    </citation>
    <scope>NUCLEOTIDE SEQUENCE</scope>
    <source>
        <strain evidence="2">CP</strain>
        <tissue evidence="2">Leaves</tissue>
    </source>
</reference>
<proteinExistence type="predicted"/>